<comment type="caution">
    <text evidence="4">The sequence shown here is derived from an EMBL/GenBank/DDBJ whole genome shotgun (WGS) entry which is preliminary data.</text>
</comment>
<organism evidence="4 5">
    <name type="scientific">Plantactinospora veratri</name>
    <dbReference type="NCBI Taxonomy" id="1436122"/>
    <lineage>
        <taxon>Bacteria</taxon>
        <taxon>Bacillati</taxon>
        <taxon>Actinomycetota</taxon>
        <taxon>Actinomycetes</taxon>
        <taxon>Micromonosporales</taxon>
        <taxon>Micromonosporaceae</taxon>
        <taxon>Plantactinospora</taxon>
    </lineage>
</organism>
<dbReference type="RefSeq" id="WP_331210868.1">
    <property type="nucleotide sequence ID" value="NZ_JAZGQL010000028.1"/>
</dbReference>
<evidence type="ECO:0000256" key="2">
    <source>
        <dbReference type="SAM" id="Phobius"/>
    </source>
</evidence>
<feature type="chain" id="PRO_5046709230" description="CopC domain-containing protein" evidence="3">
    <location>
        <begin position="34"/>
        <end position="198"/>
    </location>
</feature>
<evidence type="ECO:0008006" key="6">
    <source>
        <dbReference type="Google" id="ProtNLM"/>
    </source>
</evidence>
<evidence type="ECO:0000256" key="1">
    <source>
        <dbReference type="SAM" id="MobiDB-lite"/>
    </source>
</evidence>
<name>A0ABU7SMQ3_9ACTN</name>
<keyword evidence="2" id="KW-0472">Membrane</keyword>
<evidence type="ECO:0000313" key="4">
    <source>
        <dbReference type="EMBL" id="MEE6310847.1"/>
    </source>
</evidence>
<evidence type="ECO:0000313" key="5">
    <source>
        <dbReference type="Proteomes" id="UP001339911"/>
    </source>
</evidence>
<feature type="signal peptide" evidence="3">
    <location>
        <begin position="1"/>
        <end position="33"/>
    </location>
</feature>
<feature type="region of interest" description="Disordered" evidence="1">
    <location>
        <begin position="130"/>
        <end position="162"/>
    </location>
</feature>
<evidence type="ECO:0000256" key="3">
    <source>
        <dbReference type="SAM" id="SignalP"/>
    </source>
</evidence>
<keyword evidence="5" id="KW-1185">Reference proteome</keyword>
<sequence length="198" mass="20683">MGSFRAGAAVGARRLALLTAPLLALLLATTAPAGAHLDVRTVVHHDGRGSVWVDVTWSDGHPVTSPVVATINAQADDGVRIGPVPLRAIDTRTPSVIRYGGTLPAGEWTATVDVAAPGIGYCQTRLTVPPPTAAGPGEPRSVSCGGTPQAAPPGQQRDRPPGQNRHFALVAAASALLLAGYLGYRRQRPAQHRPRRRR</sequence>
<gene>
    <name evidence="4" type="ORF">V1634_28800</name>
</gene>
<protein>
    <recommendedName>
        <fullName evidence="6">CopC domain-containing protein</fullName>
    </recommendedName>
</protein>
<proteinExistence type="predicted"/>
<keyword evidence="3" id="KW-0732">Signal</keyword>
<accession>A0ABU7SMQ3</accession>
<keyword evidence="2" id="KW-1133">Transmembrane helix</keyword>
<dbReference type="EMBL" id="JAZGQL010000028">
    <property type="protein sequence ID" value="MEE6310847.1"/>
    <property type="molecule type" value="Genomic_DNA"/>
</dbReference>
<reference evidence="4 5" key="1">
    <citation type="submission" date="2024-01" db="EMBL/GenBank/DDBJ databases">
        <title>Genome insights into Plantactinospora veratri sp. nov.</title>
        <authorList>
            <person name="Wang L."/>
        </authorList>
    </citation>
    <scope>NUCLEOTIDE SEQUENCE [LARGE SCALE GENOMIC DNA]</scope>
    <source>
        <strain evidence="4 5">NEAU-FHS4</strain>
    </source>
</reference>
<dbReference type="Proteomes" id="UP001339911">
    <property type="component" value="Unassembled WGS sequence"/>
</dbReference>
<feature type="transmembrane region" description="Helical" evidence="2">
    <location>
        <begin position="166"/>
        <end position="184"/>
    </location>
</feature>
<keyword evidence="2" id="KW-0812">Transmembrane</keyword>